<evidence type="ECO:0000313" key="2">
    <source>
        <dbReference type="EMBL" id="KPI87993.1"/>
    </source>
</evidence>
<dbReference type="Proteomes" id="UP000038009">
    <property type="component" value="Unassembled WGS sequence"/>
</dbReference>
<evidence type="ECO:0000256" key="1">
    <source>
        <dbReference type="SAM" id="MobiDB-lite"/>
    </source>
</evidence>
<accession>A0A0N1PF19</accession>
<name>A0A0N1PF19_LEPSE</name>
<evidence type="ECO:0000313" key="3">
    <source>
        <dbReference type="Proteomes" id="UP000038009"/>
    </source>
</evidence>
<sequence>MPLPPELEFGPHRLKLLTTSRDAGSVPGTQRCSDHALTAFCYVGEMQDVSCDSSCSDGTPITWYYSPLHQFERKKIRVEESVIVAALTKAVAHRCGRGTTGLLSQGNFVGADPADSSSSSPTLSLADANVGARHSEGGGGSSLPALYIRLGKSTTFREYRLVLNEPAEEILPQREEGGPKLNIHEESHITPPLLSPLRLSKLALKPLSSQLGSSTMRRPLLRREGVNNYMTTSTTSNAQGDGQAEQATMAAGAELPAGADAENDADDAYSVTSMTTPPAIPRSPRIPPNMLGVLKPMRVLHYEVPDSCAHKGVPNGVNMSSLSSAFLSTSNFLSGQASRLPTSAVSTARLPGAVSDVLPSPSSGDHSTSAPCSDDVLLLFSCAVSTPEARSPSFPMPPSPQRPQTPCRPSLRTRAARARSDHGGHITNASGSQCELDEVRAGTPPVMHVR</sequence>
<reference evidence="2 3" key="1">
    <citation type="journal article" date="2015" name="PLoS Pathog.">
        <title>Leptomonas seymouri: Adaptations to the Dixenous Life Cycle Analyzed by Genome Sequencing, Transcriptome Profiling and Co-infection with Leishmania donovani.</title>
        <authorList>
            <person name="Kraeva N."/>
            <person name="Butenko A."/>
            <person name="Hlavacova J."/>
            <person name="Kostygov A."/>
            <person name="Myskova J."/>
            <person name="Grybchuk D."/>
            <person name="Lestinova T."/>
            <person name="Votypka J."/>
            <person name="Volf P."/>
            <person name="Opperdoes F."/>
            <person name="Flegontov P."/>
            <person name="Lukes J."/>
            <person name="Yurchenko V."/>
        </authorList>
    </citation>
    <scope>NUCLEOTIDE SEQUENCE [LARGE SCALE GENOMIC DNA]</scope>
    <source>
        <strain evidence="2 3">ATCC 30220</strain>
    </source>
</reference>
<comment type="caution">
    <text evidence="2">The sequence shown here is derived from an EMBL/GenBank/DDBJ whole genome shotgun (WGS) entry which is preliminary data.</text>
</comment>
<feature type="region of interest" description="Disordered" evidence="1">
    <location>
        <begin position="389"/>
        <end position="450"/>
    </location>
</feature>
<keyword evidence="3" id="KW-1185">Reference proteome</keyword>
<dbReference type="VEuPathDB" id="TriTrypDB:Lsey_0066_0210"/>
<protein>
    <submittedName>
        <fullName evidence="2">Uncharacterized protein</fullName>
    </submittedName>
</protein>
<feature type="compositionally biased region" description="Pro residues" evidence="1">
    <location>
        <begin position="394"/>
        <end position="403"/>
    </location>
</feature>
<dbReference type="OMA" id="HSREITC"/>
<dbReference type="EMBL" id="LJSK01000066">
    <property type="protein sequence ID" value="KPI87993.1"/>
    <property type="molecule type" value="Genomic_DNA"/>
</dbReference>
<feature type="compositionally biased region" description="Polar residues" evidence="1">
    <location>
        <begin position="231"/>
        <end position="240"/>
    </location>
</feature>
<feature type="region of interest" description="Disordered" evidence="1">
    <location>
        <begin position="231"/>
        <end position="251"/>
    </location>
</feature>
<dbReference type="OrthoDB" id="267040at2759"/>
<organism evidence="2 3">
    <name type="scientific">Leptomonas seymouri</name>
    <dbReference type="NCBI Taxonomy" id="5684"/>
    <lineage>
        <taxon>Eukaryota</taxon>
        <taxon>Discoba</taxon>
        <taxon>Euglenozoa</taxon>
        <taxon>Kinetoplastea</taxon>
        <taxon>Metakinetoplastina</taxon>
        <taxon>Trypanosomatida</taxon>
        <taxon>Trypanosomatidae</taxon>
        <taxon>Leishmaniinae</taxon>
        <taxon>Leptomonas</taxon>
    </lineage>
</organism>
<dbReference type="AlphaFoldDB" id="A0A0N1PF19"/>
<gene>
    <name evidence="2" type="ORF">ABL78_2929</name>
</gene>
<proteinExistence type="predicted"/>